<dbReference type="RefSeq" id="XP_660422.1">
    <property type="nucleotide sequence ID" value="XM_655330.2"/>
</dbReference>
<keyword evidence="4" id="KW-1185">Reference proteome</keyword>
<evidence type="ECO:0000313" key="4">
    <source>
        <dbReference type="Proteomes" id="UP000000560"/>
    </source>
</evidence>
<dbReference type="OrthoDB" id="43744at2759"/>
<sequence length="679" mass="75236">MRWQGILLSLSFVAGPVLGGCPYASQLGLEARGAAESPRGHPPAHLQAPQSPSISSRTNSTKKGVFYMNRIAPGTSELYISTANGSSERPLLPNPIYEYHASFSPSGDWITFTGERSGDGNSDIYRVRPDGSDLQLLLSTPSMEDSVVLSPDGTLAAYVSTENGYRANIWILDIETGKRWNVTDTPLSRRSVNETLMNGYFRPSWSPDGRWIAFSSDRNTEWRGHGDDTYLGISGWEHTQELSIYAVRADGSGFRQLATKPGYSLGSPSWSPDGKRIVYYEMTREATWGAHRPESIDSTSSIIVSVDFKTGKDRRVEVDVDGVKAFPQYLSNNTIGYHLKGTSKEGIYTTDGVYLNKTIRSPAWSPNGQYIVYEKTSWDIRPMAKELYSWNEDWDYRFTDVFPQISNQNRIAMTEKQLGNSSIITVKPDASDERMAYDNAKSDLVSSSLVSQGLAGAFQPSWSPDGEWLVFGEGAWFQSRASTGGWLVRATANGSEYEVLTASNTSIANTSIMNSGFPSYSHDGSKIVFRVWGANSTNGDTGQLGLRVMDLNTRNITALTNEWDNLPFFSPAGFEERIVFTRKTGVYNYDVCTIKPDGTDLEVLTSSGGNDAHAVWSYDGRIMYSTGMFGFQYECALYDDTFQPYGQVMIMDADGGNKQVLTDSIWEDSMPLLVPYSDF</sequence>
<accession>Q5B9G2</accession>
<dbReference type="PANTHER" id="PTHR32161">
    <property type="entry name" value="DPP6 N-TERMINAL DOMAIN-LIKE PROTEIN"/>
    <property type="match status" value="1"/>
</dbReference>
<proteinExistence type="predicted"/>
<reference evidence="4" key="1">
    <citation type="journal article" date="2005" name="Nature">
        <title>Sequencing of Aspergillus nidulans and comparative analysis with A. fumigatus and A. oryzae.</title>
        <authorList>
            <person name="Galagan J.E."/>
            <person name="Calvo S.E."/>
            <person name="Cuomo C."/>
            <person name="Ma L.J."/>
            <person name="Wortman J.R."/>
            <person name="Batzoglou S."/>
            <person name="Lee S.I."/>
            <person name="Basturkmen M."/>
            <person name="Spevak C.C."/>
            <person name="Clutterbuck J."/>
            <person name="Kapitonov V."/>
            <person name="Jurka J."/>
            <person name="Scazzocchio C."/>
            <person name="Farman M."/>
            <person name="Butler J."/>
            <person name="Purcell S."/>
            <person name="Harris S."/>
            <person name="Braus G.H."/>
            <person name="Draht O."/>
            <person name="Busch S."/>
            <person name="D'Enfert C."/>
            <person name="Bouchier C."/>
            <person name="Goldman G.H."/>
            <person name="Bell-Pedersen D."/>
            <person name="Griffiths-Jones S."/>
            <person name="Doonan J.H."/>
            <person name="Yu J."/>
            <person name="Vienken K."/>
            <person name="Pain A."/>
            <person name="Freitag M."/>
            <person name="Selker E.U."/>
            <person name="Archer D.B."/>
            <person name="Penalva M.A."/>
            <person name="Oakley B.R."/>
            <person name="Momany M."/>
            <person name="Tanaka T."/>
            <person name="Kumagai T."/>
            <person name="Asai K."/>
            <person name="Machida M."/>
            <person name="Nierman W.C."/>
            <person name="Denning D.W."/>
            <person name="Caddick M."/>
            <person name="Hynes M."/>
            <person name="Paoletti M."/>
            <person name="Fischer R."/>
            <person name="Miller B."/>
            <person name="Dyer P."/>
            <person name="Sachs M.S."/>
            <person name="Osmani S.A."/>
            <person name="Birren B.W."/>
        </authorList>
    </citation>
    <scope>NUCLEOTIDE SEQUENCE [LARGE SCALE GENOMIC DNA]</scope>
    <source>
        <strain evidence="4">FGSC A4 / ATCC 38163 / CBS 112.46 / NRRL 194 / M139</strain>
    </source>
</reference>
<evidence type="ECO:0000256" key="2">
    <source>
        <dbReference type="SAM" id="SignalP"/>
    </source>
</evidence>
<dbReference type="GeneID" id="2874405"/>
<dbReference type="KEGG" id="ani:ANIA_02818"/>
<dbReference type="InParanoid" id="Q5B9G2"/>
<dbReference type="STRING" id="227321.Q5B9G2"/>
<evidence type="ECO:0000256" key="1">
    <source>
        <dbReference type="SAM" id="MobiDB-lite"/>
    </source>
</evidence>
<dbReference type="VEuPathDB" id="FungiDB:AN2818"/>
<dbReference type="HOGENOM" id="CLU_011452_0_0_1"/>
<dbReference type="eggNOG" id="ENOG502QPTW">
    <property type="taxonomic scope" value="Eukaryota"/>
</dbReference>
<dbReference type="SUPFAM" id="SSF82171">
    <property type="entry name" value="DPP6 N-terminal domain-like"/>
    <property type="match status" value="2"/>
</dbReference>
<feature type="chain" id="PRO_5030175783" evidence="2">
    <location>
        <begin position="20"/>
        <end position="679"/>
    </location>
</feature>
<accession>C8VJH7</accession>
<dbReference type="InterPro" id="IPR011042">
    <property type="entry name" value="6-blade_b-propeller_TolB-like"/>
</dbReference>
<dbReference type="PANTHER" id="PTHR32161:SF8">
    <property type="entry name" value="DPP6 N-TERMINAL DOMAIN-LIKE PROTEIN"/>
    <property type="match status" value="1"/>
</dbReference>
<dbReference type="OMA" id="MPLYVPN"/>
<evidence type="ECO:0000313" key="3">
    <source>
        <dbReference type="EMBL" id="CBF83952.1"/>
    </source>
</evidence>
<dbReference type="InterPro" id="IPR011659">
    <property type="entry name" value="WD40"/>
</dbReference>
<gene>
    <name evidence="3" type="ORF">ANIA_02818</name>
</gene>
<feature type="signal peptide" evidence="2">
    <location>
        <begin position="1"/>
        <end position="19"/>
    </location>
</feature>
<dbReference type="Pfam" id="PF07676">
    <property type="entry name" value="PD40"/>
    <property type="match status" value="6"/>
</dbReference>
<dbReference type="Proteomes" id="UP000000560">
    <property type="component" value="Chromosome VI"/>
</dbReference>
<protein>
    <submittedName>
        <fullName evidence="3">Uncharacterized protein</fullName>
    </submittedName>
</protein>
<name>Q5B9G2_EMENI</name>
<reference evidence="4" key="2">
    <citation type="journal article" date="2009" name="Fungal Genet. Biol.">
        <title>The 2008 update of the Aspergillus nidulans genome annotation: a community effort.</title>
        <authorList>
            <person name="Wortman J.R."/>
            <person name="Gilsenan J.M."/>
            <person name="Joardar V."/>
            <person name="Deegan J."/>
            <person name="Clutterbuck J."/>
            <person name="Andersen M.R."/>
            <person name="Archer D."/>
            <person name="Bencina M."/>
            <person name="Braus G."/>
            <person name="Coutinho P."/>
            <person name="von Dohren H."/>
            <person name="Doonan J."/>
            <person name="Driessen A.J."/>
            <person name="Durek P."/>
            <person name="Espeso E."/>
            <person name="Fekete E."/>
            <person name="Flipphi M."/>
            <person name="Estrada C.G."/>
            <person name="Geysens S."/>
            <person name="Goldman G."/>
            <person name="de Groot P.W."/>
            <person name="Hansen K."/>
            <person name="Harris S.D."/>
            <person name="Heinekamp T."/>
            <person name="Helmstaedt K."/>
            <person name="Henrissat B."/>
            <person name="Hofmann G."/>
            <person name="Homan T."/>
            <person name="Horio T."/>
            <person name="Horiuchi H."/>
            <person name="James S."/>
            <person name="Jones M."/>
            <person name="Karaffa L."/>
            <person name="Karanyi Z."/>
            <person name="Kato M."/>
            <person name="Keller N."/>
            <person name="Kelly D.E."/>
            <person name="Kiel J.A."/>
            <person name="Kim J.M."/>
            <person name="van der Klei I.J."/>
            <person name="Klis F.M."/>
            <person name="Kovalchuk A."/>
            <person name="Krasevec N."/>
            <person name="Kubicek C.P."/>
            <person name="Liu B."/>
            <person name="Maccabe A."/>
            <person name="Meyer V."/>
            <person name="Mirabito P."/>
            <person name="Miskei M."/>
            <person name="Mos M."/>
            <person name="Mullins J."/>
            <person name="Nelson D.R."/>
            <person name="Nielsen J."/>
            <person name="Oakley B.R."/>
            <person name="Osmani S.A."/>
            <person name="Pakula T."/>
            <person name="Paszewski A."/>
            <person name="Paulsen I."/>
            <person name="Pilsyk S."/>
            <person name="Pocsi I."/>
            <person name="Punt P.J."/>
            <person name="Ram A.F."/>
            <person name="Ren Q."/>
            <person name="Robellet X."/>
            <person name="Robson G."/>
            <person name="Seiboth B."/>
            <person name="van Solingen P."/>
            <person name="Specht T."/>
            <person name="Sun J."/>
            <person name="Taheri-Talesh N."/>
            <person name="Takeshita N."/>
            <person name="Ussery D."/>
            <person name="vanKuyk P.A."/>
            <person name="Visser H."/>
            <person name="van de Vondervoort P.J."/>
            <person name="de Vries R.P."/>
            <person name="Walton J."/>
            <person name="Xiang X."/>
            <person name="Xiong Y."/>
            <person name="Zeng A.P."/>
            <person name="Brandt B.W."/>
            <person name="Cornell M.J."/>
            <person name="van den Hondel C.A."/>
            <person name="Visser J."/>
            <person name="Oliver S.G."/>
            <person name="Turner G."/>
        </authorList>
    </citation>
    <scope>GENOME REANNOTATION</scope>
    <source>
        <strain evidence="4">FGSC A4 / ATCC 38163 / CBS 112.46 / NRRL 194 / M139</strain>
    </source>
</reference>
<feature type="compositionally biased region" description="Polar residues" evidence="1">
    <location>
        <begin position="48"/>
        <end position="59"/>
    </location>
</feature>
<organism evidence="3 4">
    <name type="scientific">Emericella nidulans (strain FGSC A4 / ATCC 38163 / CBS 112.46 / NRRL 194 / M139)</name>
    <name type="common">Aspergillus nidulans</name>
    <dbReference type="NCBI Taxonomy" id="227321"/>
    <lineage>
        <taxon>Eukaryota</taxon>
        <taxon>Fungi</taxon>
        <taxon>Dikarya</taxon>
        <taxon>Ascomycota</taxon>
        <taxon>Pezizomycotina</taxon>
        <taxon>Eurotiomycetes</taxon>
        <taxon>Eurotiomycetidae</taxon>
        <taxon>Eurotiales</taxon>
        <taxon>Aspergillaceae</taxon>
        <taxon>Aspergillus</taxon>
        <taxon>Aspergillus subgen. Nidulantes</taxon>
    </lineage>
</organism>
<dbReference type="PROSITE" id="PS51257">
    <property type="entry name" value="PROKAR_LIPOPROTEIN"/>
    <property type="match status" value="1"/>
</dbReference>
<dbReference type="AlphaFoldDB" id="Q5B9G2"/>
<feature type="region of interest" description="Disordered" evidence="1">
    <location>
        <begin position="32"/>
        <end position="59"/>
    </location>
</feature>
<dbReference type="EMBL" id="BN001306">
    <property type="protein sequence ID" value="CBF83952.1"/>
    <property type="molecule type" value="Genomic_DNA"/>
</dbReference>
<keyword evidence="2" id="KW-0732">Signal</keyword>
<dbReference type="Gene3D" id="2.120.10.30">
    <property type="entry name" value="TolB, C-terminal domain"/>
    <property type="match status" value="3"/>
</dbReference>